<proteinExistence type="predicted"/>
<accession>A0ABT0Q9G5</accession>
<evidence type="ECO:0000256" key="4">
    <source>
        <dbReference type="ARBA" id="ARBA00022692"/>
    </source>
</evidence>
<keyword evidence="6 7" id="KW-0472">Membrane</keyword>
<evidence type="ECO:0000256" key="3">
    <source>
        <dbReference type="ARBA" id="ARBA00022475"/>
    </source>
</evidence>
<protein>
    <submittedName>
        <fullName evidence="8">MFS transporter</fullName>
    </submittedName>
</protein>
<comment type="caution">
    <text evidence="8">The sequence shown here is derived from an EMBL/GenBank/DDBJ whole genome shotgun (WGS) entry which is preliminary data.</text>
</comment>
<keyword evidence="9" id="KW-1185">Reference proteome</keyword>
<feature type="transmembrane region" description="Helical" evidence="7">
    <location>
        <begin position="256"/>
        <end position="276"/>
    </location>
</feature>
<name>A0ABT0Q9G5_9FLAO</name>
<feature type="transmembrane region" description="Helical" evidence="7">
    <location>
        <begin position="307"/>
        <end position="330"/>
    </location>
</feature>
<dbReference type="Pfam" id="PF07690">
    <property type="entry name" value="MFS_1"/>
    <property type="match status" value="1"/>
</dbReference>
<evidence type="ECO:0000256" key="1">
    <source>
        <dbReference type="ARBA" id="ARBA00004651"/>
    </source>
</evidence>
<evidence type="ECO:0000256" key="6">
    <source>
        <dbReference type="ARBA" id="ARBA00023136"/>
    </source>
</evidence>
<keyword evidence="2" id="KW-0813">Transport</keyword>
<evidence type="ECO:0000313" key="8">
    <source>
        <dbReference type="EMBL" id="MCL6293626.1"/>
    </source>
</evidence>
<feature type="transmembrane region" description="Helical" evidence="7">
    <location>
        <begin position="105"/>
        <end position="125"/>
    </location>
</feature>
<feature type="transmembrane region" description="Helical" evidence="7">
    <location>
        <begin position="209"/>
        <end position="236"/>
    </location>
</feature>
<organism evidence="8 9">
    <name type="scientific">Jejuia spongiicola</name>
    <dbReference type="NCBI Taxonomy" id="2942207"/>
    <lineage>
        <taxon>Bacteria</taxon>
        <taxon>Pseudomonadati</taxon>
        <taxon>Bacteroidota</taxon>
        <taxon>Flavobacteriia</taxon>
        <taxon>Flavobacteriales</taxon>
        <taxon>Flavobacteriaceae</taxon>
        <taxon>Jejuia</taxon>
    </lineage>
</organism>
<dbReference type="InterPro" id="IPR018456">
    <property type="entry name" value="PTR2_symporter_CS"/>
</dbReference>
<feature type="transmembrane region" description="Helical" evidence="7">
    <location>
        <begin position="170"/>
        <end position="188"/>
    </location>
</feature>
<feature type="transmembrane region" description="Helical" evidence="7">
    <location>
        <begin position="52"/>
        <end position="72"/>
    </location>
</feature>
<keyword evidence="3" id="KW-1003">Cell membrane</keyword>
<dbReference type="InterPro" id="IPR036259">
    <property type="entry name" value="MFS_trans_sf"/>
</dbReference>
<dbReference type="EMBL" id="JAMFLZ010000001">
    <property type="protein sequence ID" value="MCL6293626.1"/>
    <property type="molecule type" value="Genomic_DNA"/>
</dbReference>
<feature type="transmembrane region" description="Helical" evidence="7">
    <location>
        <begin position="137"/>
        <end position="164"/>
    </location>
</feature>
<evidence type="ECO:0000256" key="5">
    <source>
        <dbReference type="ARBA" id="ARBA00022989"/>
    </source>
</evidence>
<dbReference type="PROSITE" id="PS01022">
    <property type="entry name" value="PTR2_1"/>
    <property type="match status" value="1"/>
</dbReference>
<dbReference type="Gene3D" id="1.20.1250.20">
    <property type="entry name" value="MFS general substrate transporter like domains"/>
    <property type="match status" value="2"/>
</dbReference>
<keyword evidence="4 7" id="KW-0812">Transmembrane</keyword>
<dbReference type="Proteomes" id="UP001165381">
    <property type="component" value="Unassembled WGS sequence"/>
</dbReference>
<gene>
    <name evidence="8" type="ORF">M3P09_01395</name>
</gene>
<evidence type="ECO:0000256" key="7">
    <source>
        <dbReference type="SAM" id="Phobius"/>
    </source>
</evidence>
<dbReference type="InterPro" id="IPR050171">
    <property type="entry name" value="MFS_Transporters"/>
</dbReference>
<feature type="transmembrane region" description="Helical" evidence="7">
    <location>
        <begin position="283"/>
        <end position="301"/>
    </location>
</feature>
<sequence length="417" mass="46442">MIKISNNILHSKPALIYALAYCFERASYYGVRAVIVLYMVGETLKMSNQEALAIYGWFAMFIIVGKILGALLGDLLFGNRTTIIVGGVLQTLGCFVLFVQSLTSLYIGLGLIVFGSGLFTSNINAQFGKQYLSKPKLLDAGFTSLHVAINFGSFLGIIALGYIADLDFNYGFIAAGVLTIIATIFVLFTNENQDASLSNYKSIVLNKKILYILSVIIISAIFWMVYEITYFGIYTIQEKVFDETDIIPKAYLNAGLNSYFGIVIISILALVWSYIYTNSFFKIFLGLIVSALSFIMLLFIPETPNSLSLTIFICSAFLLSFGEMLISPILYSITTRFSNPKYLAIVLSLVTIPSMLFYKVSGIIGEYSSEIGFNAIFLVSVFILLVLGVLAYILFLIYKKEDRVYLSKEAEDFLYQD</sequence>
<reference evidence="8" key="1">
    <citation type="submission" date="2022-05" db="EMBL/GenBank/DDBJ databases">
        <authorList>
            <person name="Park J.-S."/>
        </authorList>
    </citation>
    <scope>NUCLEOTIDE SEQUENCE</scope>
    <source>
        <strain evidence="8">2012CJ34-3</strain>
    </source>
</reference>
<dbReference type="InterPro" id="IPR011701">
    <property type="entry name" value="MFS"/>
</dbReference>
<evidence type="ECO:0000313" key="9">
    <source>
        <dbReference type="Proteomes" id="UP001165381"/>
    </source>
</evidence>
<keyword evidence="5 7" id="KW-1133">Transmembrane helix</keyword>
<feature type="transmembrane region" description="Helical" evidence="7">
    <location>
        <begin position="371"/>
        <end position="398"/>
    </location>
</feature>
<feature type="transmembrane region" description="Helical" evidence="7">
    <location>
        <begin position="342"/>
        <end position="365"/>
    </location>
</feature>
<evidence type="ECO:0000256" key="2">
    <source>
        <dbReference type="ARBA" id="ARBA00022448"/>
    </source>
</evidence>
<dbReference type="RefSeq" id="WP_249971752.1">
    <property type="nucleotide sequence ID" value="NZ_JAMFLZ010000001.1"/>
</dbReference>
<dbReference type="SUPFAM" id="SSF103473">
    <property type="entry name" value="MFS general substrate transporter"/>
    <property type="match status" value="1"/>
</dbReference>
<dbReference type="PANTHER" id="PTHR23517">
    <property type="entry name" value="RESISTANCE PROTEIN MDTM, PUTATIVE-RELATED-RELATED"/>
    <property type="match status" value="1"/>
</dbReference>
<dbReference type="PANTHER" id="PTHR23517:SF15">
    <property type="entry name" value="PROTON-DEPENDENT OLIGOPEPTIDE FAMILY TRANSPORT PROTEIN"/>
    <property type="match status" value="1"/>
</dbReference>
<comment type="subcellular location">
    <subcellularLocation>
        <location evidence="1">Cell membrane</location>
        <topology evidence="1">Multi-pass membrane protein</topology>
    </subcellularLocation>
</comment>